<name>A0A085BIF3_9FLAO</name>
<sequence>MIKELLISEFLQEAENTRKVLEAIPDSALGWKSSEKTWSTAKLASHVATIYAWYPEVLLSDAFELSDFKYERENHSASKNILQKFEENFSLAKEAFEKLDENKLSTPWTMTMKEKVLIPPTPKYNIIRTTLFNHLYHHRGELIVYLRATGNKVPGFYGPTADDKF</sequence>
<keyword evidence="2 3" id="KW-0479">Metal-binding</keyword>
<reference evidence="4 5" key="1">
    <citation type="submission" date="2014-07" db="EMBL/GenBank/DDBJ databases">
        <title>Epilithonimonas lactis LMG 22401 Genome.</title>
        <authorList>
            <person name="Pipes S.E."/>
            <person name="Stropko S.J."/>
        </authorList>
    </citation>
    <scope>NUCLEOTIDE SEQUENCE [LARGE SCALE GENOMIC DNA]</scope>
    <source>
        <strain evidence="4 5">LMG 24401</strain>
    </source>
</reference>
<comment type="caution">
    <text evidence="4">The sequence shown here is derived from an EMBL/GenBank/DDBJ whole genome shotgun (WGS) entry which is preliminary data.</text>
</comment>
<dbReference type="SUPFAM" id="SSF109854">
    <property type="entry name" value="DinB/YfiT-like putative metalloenzymes"/>
    <property type="match status" value="1"/>
</dbReference>
<feature type="binding site" evidence="3">
    <location>
        <position position="46"/>
    </location>
    <ligand>
        <name>a divalent metal cation</name>
        <dbReference type="ChEBI" id="CHEBI:60240"/>
    </ligand>
</feature>
<proteinExistence type="inferred from homology"/>
<dbReference type="InterPro" id="IPR007837">
    <property type="entry name" value="DinB"/>
</dbReference>
<dbReference type="Proteomes" id="UP000028623">
    <property type="component" value="Unassembled WGS sequence"/>
</dbReference>
<dbReference type="AlphaFoldDB" id="A0A085BIF3"/>
<evidence type="ECO:0000313" key="5">
    <source>
        <dbReference type="Proteomes" id="UP000028623"/>
    </source>
</evidence>
<dbReference type="eggNOG" id="COG2318">
    <property type="taxonomic scope" value="Bacteria"/>
</dbReference>
<dbReference type="STRING" id="421072.SAMN04488097_2599"/>
<protein>
    <submittedName>
        <fullName evidence="4">Damage-inducible protein DinB</fullName>
    </submittedName>
</protein>
<dbReference type="Gene3D" id="1.20.120.450">
    <property type="entry name" value="dinb family like domain"/>
    <property type="match status" value="1"/>
</dbReference>
<comment type="similarity">
    <text evidence="1">Belongs to the DinB family.</text>
</comment>
<dbReference type="EMBL" id="JPLY01000003">
    <property type="protein sequence ID" value="KFC22248.1"/>
    <property type="molecule type" value="Genomic_DNA"/>
</dbReference>
<keyword evidence="5" id="KW-1185">Reference proteome</keyword>
<gene>
    <name evidence="4" type="ORF">IO89_09905</name>
</gene>
<dbReference type="GO" id="GO:0046872">
    <property type="term" value="F:metal ion binding"/>
    <property type="evidence" value="ECO:0007669"/>
    <property type="project" value="UniProtKB-KW"/>
</dbReference>
<evidence type="ECO:0000256" key="1">
    <source>
        <dbReference type="ARBA" id="ARBA00008635"/>
    </source>
</evidence>
<accession>A0A085BIF3</accession>
<evidence type="ECO:0000256" key="3">
    <source>
        <dbReference type="PIRSR" id="PIRSR607837-1"/>
    </source>
</evidence>
<evidence type="ECO:0000313" key="4">
    <source>
        <dbReference type="EMBL" id="KFC22248.1"/>
    </source>
</evidence>
<dbReference type="OrthoDB" id="119432at2"/>
<feature type="binding site" evidence="3">
    <location>
        <position position="138"/>
    </location>
    <ligand>
        <name>a divalent metal cation</name>
        <dbReference type="ChEBI" id="CHEBI:60240"/>
    </ligand>
</feature>
<dbReference type="RefSeq" id="WP_034975778.1">
    <property type="nucleotide sequence ID" value="NZ_FOFI01000003.1"/>
</dbReference>
<dbReference type="InterPro" id="IPR034660">
    <property type="entry name" value="DinB/YfiT-like"/>
</dbReference>
<dbReference type="Pfam" id="PF05163">
    <property type="entry name" value="DinB"/>
    <property type="match status" value="1"/>
</dbReference>
<evidence type="ECO:0000256" key="2">
    <source>
        <dbReference type="ARBA" id="ARBA00022723"/>
    </source>
</evidence>
<organism evidence="4 5">
    <name type="scientific">Epilithonimonas lactis</name>
    <dbReference type="NCBI Taxonomy" id="421072"/>
    <lineage>
        <taxon>Bacteria</taxon>
        <taxon>Pseudomonadati</taxon>
        <taxon>Bacteroidota</taxon>
        <taxon>Flavobacteriia</taxon>
        <taxon>Flavobacteriales</taxon>
        <taxon>Weeksellaceae</taxon>
        <taxon>Chryseobacterium group</taxon>
        <taxon>Epilithonimonas</taxon>
    </lineage>
</organism>
<feature type="binding site" evidence="3">
    <location>
        <position position="134"/>
    </location>
    <ligand>
        <name>a divalent metal cation</name>
        <dbReference type="ChEBI" id="CHEBI:60240"/>
    </ligand>
</feature>